<dbReference type="Proteomes" id="UP001180020">
    <property type="component" value="Unassembled WGS sequence"/>
</dbReference>
<protein>
    <submittedName>
        <fullName evidence="1">Uncharacterized protein</fullName>
    </submittedName>
</protein>
<evidence type="ECO:0000313" key="1">
    <source>
        <dbReference type="EMBL" id="KAK1327188.1"/>
    </source>
</evidence>
<accession>A0AAV9FWT5</accession>
<gene>
    <name evidence="1" type="ORF">QJS10_CPA01g00528</name>
</gene>
<sequence length="100" mass="11025">MTSSVRLDVWWGQNEIDDFIPESLSSCNPVPVLGEKGAALLDFFGYDVMDPEGKKFGAENAADNDGHSGGFLYCVENQIFEGTELKTDMFVLIFRAHGTD</sequence>
<keyword evidence="2" id="KW-1185">Reference proteome</keyword>
<evidence type="ECO:0000313" key="2">
    <source>
        <dbReference type="Proteomes" id="UP001180020"/>
    </source>
</evidence>
<reference evidence="1" key="1">
    <citation type="journal article" date="2023" name="Nat. Commun.">
        <title>Diploid and tetraploid genomes of Acorus and the evolution of monocots.</title>
        <authorList>
            <person name="Ma L."/>
            <person name="Liu K.W."/>
            <person name="Li Z."/>
            <person name="Hsiao Y.Y."/>
            <person name="Qi Y."/>
            <person name="Fu T."/>
            <person name="Tang G.D."/>
            <person name="Zhang D."/>
            <person name="Sun W.H."/>
            <person name="Liu D.K."/>
            <person name="Li Y."/>
            <person name="Chen G.Z."/>
            <person name="Liu X.D."/>
            <person name="Liao X.Y."/>
            <person name="Jiang Y.T."/>
            <person name="Yu X."/>
            <person name="Hao Y."/>
            <person name="Huang J."/>
            <person name="Zhao X.W."/>
            <person name="Ke S."/>
            <person name="Chen Y.Y."/>
            <person name="Wu W.L."/>
            <person name="Hsu J.L."/>
            <person name="Lin Y.F."/>
            <person name="Huang M.D."/>
            <person name="Li C.Y."/>
            <person name="Huang L."/>
            <person name="Wang Z.W."/>
            <person name="Zhao X."/>
            <person name="Zhong W.Y."/>
            <person name="Peng D.H."/>
            <person name="Ahmad S."/>
            <person name="Lan S."/>
            <person name="Zhang J.S."/>
            <person name="Tsai W.C."/>
            <person name="Van de Peer Y."/>
            <person name="Liu Z.J."/>
        </authorList>
    </citation>
    <scope>NUCLEOTIDE SEQUENCE</scope>
    <source>
        <strain evidence="1">CP</strain>
    </source>
</reference>
<comment type="caution">
    <text evidence="1">The sequence shown here is derived from an EMBL/GenBank/DDBJ whole genome shotgun (WGS) entry which is preliminary data.</text>
</comment>
<organism evidence="1 2">
    <name type="scientific">Acorus calamus</name>
    <name type="common">Sweet flag</name>
    <dbReference type="NCBI Taxonomy" id="4465"/>
    <lineage>
        <taxon>Eukaryota</taxon>
        <taxon>Viridiplantae</taxon>
        <taxon>Streptophyta</taxon>
        <taxon>Embryophyta</taxon>
        <taxon>Tracheophyta</taxon>
        <taxon>Spermatophyta</taxon>
        <taxon>Magnoliopsida</taxon>
        <taxon>Liliopsida</taxon>
        <taxon>Acoraceae</taxon>
        <taxon>Acorus</taxon>
    </lineage>
</organism>
<dbReference type="AlphaFoldDB" id="A0AAV9FWT5"/>
<reference evidence="1" key="2">
    <citation type="submission" date="2023-06" db="EMBL/GenBank/DDBJ databases">
        <authorList>
            <person name="Ma L."/>
            <person name="Liu K.-W."/>
            <person name="Li Z."/>
            <person name="Hsiao Y.-Y."/>
            <person name="Qi Y."/>
            <person name="Fu T."/>
            <person name="Tang G."/>
            <person name="Zhang D."/>
            <person name="Sun W.-H."/>
            <person name="Liu D.-K."/>
            <person name="Li Y."/>
            <person name="Chen G.-Z."/>
            <person name="Liu X.-D."/>
            <person name="Liao X.-Y."/>
            <person name="Jiang Y.-T."/>
            <person name="Yu X."/>
            <person name="Hao Y."/>
            <person name="Huang J."/>
            <person name="Zhao X.-W."/>
            <person name="Ke S."/>
            <person name="Chen Y.-Y."/>
            <person name="Wu W.-L."/>
            <person name="Hsu J.-L."/>
            <person name="Lin Y.-F."/>
            <person name="Huang M.-D."/>
            <person name="Li C.-Y."/>
            <person name="Huang L."/>
            <person name="Wang Z.-W."/>
            <person name="Zhao X."/>
            <person name="Zhong W.-Y."/>
            <person name="Peng D.-H."/>
            <person name="Ahmad S."/>
            <person name="Lan S."/>
            <person name="Zhang J.-S."/>
            <person name="Tsai W.-C."/>
            <person name="Van De Peer Y."/>
            <person name="Liu Z.-J."/>
        </authorList>
    </citation>
    <scope>NUCLEOTIDE SEQUENCE</scope>
    <source>
        <strain evidence="1">CP</strain>
        <tissue evidence="1">Leaves</tissue>
    </source>
</reference>
<proteinExistence type="predicted"/>
<name>A0AAV9FWT5_ACOCL</name>
<dbReference type="EMBL" id="JAUJYO010000001">
    <property type="protein sequence ID" value="KAK1327188.1"/>
    <property type="molecule type" value="Genomic_DNA"/>
</dbReference>